<name>A0A6A4QRB8_LUPAL</name>
<proteinExistence type="predicted"/>
<dbReference type="Proteomes" id="UP000447434">
    <property type="component" value="Chromosome 4"/>
</dbReference>
<protein>
    <submittedName>
        <fullName evidence="3">Uncharacterized protein</fullName>
    </submittedName>
</protein>
<gene>
    <name evidence="3" type="ORF">Lalb_Chr04g0262211</name>
</gene>
<feature type="compositionally biased region" description="Polar residues" evidence="1">
    <location>
        <begin position="104"/>
        <end position="122"/>
    </location>
</feature>
<keyword evidence="4" id="KW-1185">Reference proteome</keyword>
<comment type="caution">
    <text evidence="3">The sequence shown here is derived from an EMBL/GenBank/DDBJ whole genome shotgun (WGS) entry which is preliminary data.</text>
</comment>
<organism evidence="3 4">
    <name type="scientific">Lupinus albus</name>
    <name type="common">White lupine</name>
    <name type="synonym">Lupinus termis</name>
    <dbReference type="NCBI Taxonomy" id="3870"/>
    <lineage>
        <taxon>Eukaryota</taxon>
        <taxon>Viridiplantae</taxon>
        <taxon>Streptophyta</taxon>
        <taxon>Embryophyta</taxon>
        <taxon>Tracheophyta</taxon>
        <taxon>Spermatophyta</taxon>
        <taxon>Magnoliopsida</taxon>
        <taxon>eudicotyledons</taxon>
        <taxon>Gunneridae</taxon>
        <taxon>Pentapetalae</taxon>
        <taxon>rosids</taxon>
        <taxon>fabids</taxon>
        <taxon>Fabales</taxon>
        <taxon>Fabaceae</taxon>
        <taxon>Papilionoideae</taxon>
        <taxon>50 kb inversion clade</taxon>
        <taxon>genistoids sensu lato</taxon>
        <taxon>core genistoids</taxon>
        <taxon>Genisteae</taxon>
        <taxon>Lupinus</taxon>
    </lineage>
</organism>
<evidence type="ECO:0000256" key="2">
    <source>
        <dbReference type="SAM" id="Phobius"/>
    </source>
</evidence>
<dbReference type="AlphaFoldDB" id="A0A6A4QRB8"/>
<sequence>MKYIPHNIALICILYFLVKLFISWNTNLPLTRPKSPKLSRRRSYGDAVAISSPGICIRARNSFGSNLKNGSVSPVKRNKDLVTGHNTGDACKSKEGARLDKESNSASTNITEQTNPDISVQS</sequence>
<keyword evidence="2" id="KW-0472">Membrane</keyword>
<reference evidence="4" key="1">
    <citation type="journal article" date="2020" name="Nat. Commun.">
        <title>Genome sequence of the cluster root forming white lupin.</title>
        <authorList>
            <person name="Hufnagel B."/>
            <person name="Marques A."/>
            <person name="Soriano A."/>
            <person name="Marques L."/>
            <person name="Divol F."/>
            <person name="Doumas P."/>
            <person name="Sallet E."/>
            <person name="Mancinotti D."/>
            <person name="Carrere S."/>
            <person name="Marande W."/>
            <person name="Arribat S."/>
            <person name="Keller J."/>
            <person name="Huneau C."/>
            <person name="Blein T."/>
            <person name="Aime D."/>
            <person name="Laguerre M."/>
            <person name="Taylor J."/>
            <person name="Schubert V."/>
            <person name="Nelson M."/>
            <person name="Geu-Flores F."/>
            <person name="Crespi M."/>
            <person name="Gallardo-Guerrero K."/>
            <person name="Delaux P.-M."/>
            <person name="Salse J."/>
            <person name="Berges H."/>
            <person name="Guyot R."/>
            <person name="Gouzy J."/>
            <person name="Peret B."/>
        </authorList>
    </citation>
    <scope>NUCLEOTIDE SEQUENCE [LARGE SCALE GENOMIC DNA]</scope>
    <source>
        <strain evidence="4">cv. Amiga</strain>
    </source>
</reference>
<feature type="transmembrane region" description="Helical" evidence="2">
    <location>
        <begin position="6"/>
        <end position="24"/>
    </location>
</feature>
<dbReference type="EMBL" id="WOCE01000004">
    <property type="protein sequence ID" value="KAE9616103.1"/>
    <property type="molecule type" value="Genomic_DNA"/>
</dbReference>
<feature type="compositionally biased region" description="Basic and acidic residues" evidence="1">
    <location>
        <begin position="91"/>
        <end position="103"/>
    </location>
</feature>
<evidence type="ECO:0000256" key="1">
    <source>
        <dbReference type="SAM" id="MobiDB-lite"/>
    </source>
</evidence>
<evidence type="ECO:0000313" key="3">
    <source>
        <dbReference type="EMBL" id="KAE9616103.1"/>
    </source>
</evidence>
<evidence type="ECO:0000313" key="4">
    <source>
        <dbReference type="Proteomes" id="UP000447434"/>
    </source>
</evidence>
<keyword evidence="2" id="KW-0812">Transmembrane</keyword>
<accession>A0A6A4QRB8</accession>
<feature type="region of interest" description="Disordered" evidence="1">
    <location>
        <begin position="65"/>
        <end position="122"/>
    </location>
</feature>
<keyword evidence="2" id="KW-1133">Transmembrane helix</keyword>